<keyword evidence="2 10" id="KW-0813">Transport</keyword>
<dbReference type="Proteomes" id="UP000293925">
    <property type="component" value="Unassembled WGS sequence"/>
</dbReference>
<comment type="function">
    <text evidence="10">Na(+)/H(+) antiporter that extrudes sodium in exchange for external protons.</text>
</comment>
<evidence type="ECO:0000313" key="13">
    <source>
        <dbReference type="EMBL" id="TCD25627.1"/>
    </source>
</evidence>
<evidence type="ECO:0000256" key="11">
    <source>
        <dbReference type="SAM" id="Coils"/>
    </source>
</evidence>
<evidence type="ECO:0000256" key="4">
    <source>
        <dbReference type="ARBA" id="ARBA00022692"/>
    </source>
</evidence>
<keyword evidence="7 10" id="KW-0406">Ion transport</keyword>
<protein>
    <submittedName>
        <fullName evidence="13">Na+/H+ antiporter</fullName>
    </submittedName>
</protein>
<keyword evidence="8 10" id="KW-0472">Membrane</keyword>
<feature type="transmembrane region" description="Helical" evidence="10">
    <location>
        <begin position="55"/>
        <end position="74"/>
    </location>
</feature>
<evidence type="ECO:0000256" key="3">
    <source>
        <dbReference type="ARBA" id="ARBA00022475"/>
    </source>
</evidence>
<keyword evidence="10" id="KW-0050">Antiport</keyword>
<feature type="transmembrane region" description="Helical" evidence="10">
    <location>
        <begin position="86"/>
        <end position="107"/>
    </location>
</feature>
<evidence type="ECO:0000256" key="7">
    <source>
        <dbReference type="ARBA" id="ARBA00023065"/>
    </source>
</evidence>
<dbReference type="InterPro" id="IPR004705">
    <property type="entry name" value="Cation/H_exchanger_CPA1_bac"/>
</dbReference>
<evidence type="ECO:0000256" key="8">
    <source>
        <dbReference type="ARBA" id="ARBA00023136"/>
    </source>
</evidence>
<dbReference type="Pfam" id="PF00999">
    <property type="entry name" value="Na_H_Exchanger"/>
    <property type="match status" value="1"/>
</dbReference>
<evidence type="ECO:0000256" key="2">
    <source>
        <dbReference type="ARBA" id="ARBA00022448"/>
    </source>
</evidence>
<dbReference type="GO" id="GO:0015386">
    <property type="term" value="F:potassium:proton antiporter activity"/>
    <property type="evidence" value="ECO:0007669"/>
    <property type="project" value="TreeGrafter"/>
</dbReference>
<feature type="transmembrane region" description="Helical" evidence="10">
    <location>
        <begin position="268"/>
        <end position="286"/>
    </location>
</feature>
<dbReference type="GO" id="GO:0098719">
    <property type="term" value="P:sodium ion import across plasma membrane"/>
    <property type="evidence" value="ECO:0007669"/>
    <property type="project" value="TreeGrafter"/>
</dbReference>
<dbReference type="PANTHER" id="PTHR10110:SF86">
    <property type="entry name" value="SODIUM_HYDROGEN EXCHANGER 7"/>
    <property type="match status" value="1"/>
</dbReference>
<gene>
    <name evidence="13" type="ORF">EZ456_15325</name>
</gene>
<accession>A0A4R0PUA5</accession>
<dbReference type="GO" id="GO:0005886">
    <property type="term" value="C:plasma membrane"/>
    <property type="evidence" value="ECO:0007669"/>
    <property type="project" value="UniProtKB-SubCell"/>
</dbReference>
<dbReference type="AlphaFoldDB" id="A0A4R0PUA5"/>
<feature type="transmembrane region" description="Helical" evidence="10">
    <location>
        <begin position="383"/>
        <end position="407"/>
    </location>
</feature>
<keyword evidence="9 10" id="KW-0739">Sodium transport</keyword>
<comment type="caution">
    <text evidence="13">The sequence shown here is derived from an EMBL/GenBank/DDBJ whole genome shotgun (WGS) entry which is preliminary data.</text>
</comment>
<keyword evidence="3 10" id="KW-1003">Cell membrane</keyword>
<evidence type="ECO:0000313" key="14">
    <source>
        <dbReference type="Proteomes" id="UP000293925"/>
    </source>
</evidence>
<proteinExistence type="inferred from homology"/>
<evidence type="ECO:0000256" key="10">
    <source>
        <dbReference type="RuleBase" id="RU366002"/>
    </source>
</evidence>
<evidence type="ECO:0000256" key="9">
    <source>
        <dbReference type="ARBA" id="ARBA00023201"/>
    </source>
</evidence>
<dbReference type="OrthoDB" id="9809206at2"/>
<dbReference type="Gene3D" id="6.10.140.1330">
    <property type="match status" value="1"/>
</dbReference>
<feature type="transmembrane region" description="Helical" evidence="10">
    <location>
        <begin position="183"/>
        <end position="204"/>
    </location>
</feature>
<evidence type="ECO:0000256" key="1">
    <source>
        <dbReference type="ARBA" id="ARBA00004651"/>
    </source>
</evidence>
<feature type="transmembrane region" description="Helical" evidence="10">
    <location>
        <begin position="6"/>
        <end position="22"/>
    </location>
</feature>
<keyword evidence="14" id="KW-1185">Reference proteome</keyword>
<evidence type="ECO:0000256" key="5">
    <source>
        <dbReference type="ARBA" id="ARBA00022989"/>
    </source>
</evidence>
<dbReference type="GO" id="GO:0015385">
    <property type="term" value="F:sodium:proton antiporter activity"/>
    <property type="evidence" value="ECO:0007669"/>
    <property type="project" value="InterPro"/>
</dbReference>
<feature type="transmembrane region" description="Helical" evidence="10">
    <location>
        <begin position="306"/>
        <end position="328"/>
    </location>
</feature>
<dbReference type="InterPro" id="IPR006153">
    <property type="entry name" value="Cation/H_exchanger_TM"/>
</dbReference>
<keyword evidence="5 10" id="KW-1133">Transmembrane helix</keyword>
<dbReference type="EMBL" id="SJSO01000012">
    <property type="protein sequence ID" value="TCD25627.1"/>
    <property type="molecule type" value="Genomic_DNA"/>
</dbReference>
<organism evidence="13 14">
    <name type="scientific">Pedobacter psychrodurus</name>
    <dbReference type="NCBI Taxonomy" id="2530456"/>
    <lineage>
        <taxon>Bacteria</taxon>
        <taxon>Pseudomonadati</taxon>
        <taxon>Bacteroidota</taxon>
        <taxon>Sphingobacteriia</taxon>
        <taxon>Sphingobacteriales</taxon>
        <taxon>Sphingobacteriaceae</taxon>
        <taxon>Pedobacter</taxon>
    </lineage>
</organism>
<reference evidence="13 14" key="1">
    <citation type="submission" date="2019-02" db="EMBL/GenBank/DDBJ databases">
        <title>Pedobacter sp. RP-3-21 sp. nov., isolated from Arctic soil.</title>
        <authorList>
            <person name="Dahal R.H."/>
        </authorList>
    </citation>
    <scope>NUCLEOTIDE SEQUENCE [LARGE SCALE GENOMIC DNA]</scope>
    <source>
        <strain evidence="13 14">RP-3-21</strain>
    </source>
</reference>
<feature type="transmembrane region" description="Helical" evidence="10">
    <location>
        <begin position="349"/>
        <end position="371"/>
    </location>
</feature>
<dbReference type="NCBIfam" id="TIGR00831">
    <property type="entry name" value="a_cpa1"/>
    <property type="match status" value="1"/>
</dbReference>
<keyword evidence="4 10" id="KW-0812">Transmembrane</keyword>
<feature type="coiled-coil region" evidence="11">
    <location>
        <begin position="423"/>
        <end position="478"/>
    </location>
</feature>
<feature type="transmembrane region" description="Helical" evidence="10">
    <location>
        <begin position="29"/>
        <end position="49"/>
    </location>
</feature>
<dbReference type="RefSeq" id="WP_131531580.1">
    <property type="nucleotide sequence ID" value="NZ_SJSO01000012.1"/>
</dbReference>
<evidence type="ECO:0000256" key="6">
    <source>
        <dbReference type="ARBA" id="ARBA00023053"/>
    </source>
</evidence>
<comment type="subcellular location">
    <subcellularLocation>
        <location evidence="1 10">Cell membrane</location>
        <topology evidence="1 10">Multi-pass membrane protein</topology>
    </subcellularLocation>
</comment>
<evidence type="ECO:0000259" key="12">
    <source>
        <dbReference type="Pfam" id="PF00999"/>
    </source>
</evidence>
<feature type="domain" description="Cation/H+ exchanger transmembrane" evidence="12">
    <location>
        <begin position="14"/>
        <end position="407"/>
    </location>
</feature>
<keyword evidence="11" id="KW-0175">Coiled coil</keyword>
<comment type="similarity">
    <text evidence="10">Belongs to the monovalent cation:proton antiporter 1 (CPA1) transporter (TC 2.A.36) family.</text>
</comment>
<dbReference type="PANTHER" id="PTHR10110">
    <property type="entry name" value="SODIUM/HYDROGEN EXCHANGER"/>
    <property type="match status" value="1"/>
</dbReference>
<dbReference type="InterPro" id="IPR018422">
    <property type="entry name" value="Cation/H_exchanger_CPA1"/>
</dbReference>
<comment type="caution">
    <text evidence="10">Lacks conserved residue(s) required for the propagation of feature annotation.</text>
</comment>
<name>A0A4R0PUA5_9SPHI</name>
<keyword evidence="6 10" id="KW-0915">Sodium</keyword>
<dbReference type="GO" id="GO:0051453">
    <property type="term" value="P:regulation of intracellular pH"/>
    <property type="evidence" value="ECO:0007669"/>
    <property type="project" value="TreeGrafter"/>
</dbReference>
<feature type="transmembrane region" description="Helical" evidence="10">
    <location>
        <begin position="224"/>
        <end position="248"/>
    </location>
</feature>
<sequence length="542" mass="60294">MHYTLLQFLILLSVAFLLIMLAQKVKISYPIFLVLAGLGISYIPGIPAMSIDPEVIFLIFLPPLLYEAAWYTSWNDFWRWRRPISLLAFGLVIITSVAVAFLSSSMIPGFTLAMGFLLGGIVSPPDAIAATSVLKNIKIPKRITTILEGESLVNDASSLIVLRFALAAVITGQFSFSTAAGDFFLSTTMGIVIGLAVAHVLYLIHRFLPTTPSIDAAITLISPYFMYLAAEQFHYSGVMAVVSGGLFLSYRSHEIFADGQSRLQAINVWATLTIILNAFVFILIGLELPIIMAGLEGYSLWEACSYGLIISALVILLRIAWIYPVAFIPRWLSAKVRRTEAHPGWKGPLIIGWAGMRGVVSLAAALSLPLTSAAHINFPHRNLIIFITFVVILVTLVFQGLTLPYLIKAINIAEIDSLVPDEQQEASIKLRLLKVSLNRLEEKYIEETDGIALVKGLRNELENSLNHASRRLESMECEAIENAEMEVYNHILKDIYHVQRQELHKIRKEKQFSDEVIRKQEMQIDLSDTKIPHTKMALKGNG</sequence>